<dbReference type="Pfam" id="PF10707">
    <property type="entry name" value="YrbL-PhoP_reg"/>
    <property type="match status" value="1"/>
</dbReference>
<dbReference type="RefSeq" id="WP_254594159.1">
    <property type="nucleotide sequence ID" value="NZ_CADIJM010000003.1"/>
</dbReference>
<dbReference type="Proteomes" id="UP000494214">
    <property type="component" value="Unassembled WGS sequence"/>
</dbReference>
<dbReference type="AlphaFoldDB" id="A0A6S7AJ91"/>
<evidence type="ECO:0008006" key="3">
    <source>
        <dbReference type="Google" id="ProtNLM"/>
    </source>
</evidence>
<organism evidence="1 2">
    <name type="scientific">Achromobacter animicus</name>
    <dbReference type="NCBI Taxonomy" id="1389935"/>
    <lineage>
        <taxon>Bacteria</taxon>
        <taxon>Pseudomonadati</taxon>
        <taxon>Pseudomonadota</taxon>
        <taxon>Betaproteobacteria</taxon>
        <taxon>Burkholderiales</taxon>
        <taxon>Alcaligenaceae</taxon>
        <taxon>Achromobacter</taxon>
    </lineage>
</organism>
<reference evidence="1 2" key="1">
    <citation type="submission" date="2020-04" db="EMBL/GenBank/DDBJ databases">
        <authorList>
            <person name="De Canck E."/>
        </authorList>
    </citation>
    <scope>NUCLEOTIDE SEQUENCE [LARGE SCALE GENOMIC DNA]</scope>
    <source>
        <strain evidence="1 2">LMG 26690</strain>
    </source>
</reference>
<sequence length="248" mass="27848">MLNVSVRQKTANLKTTPWKGLQVIPRRALAPSESASPFEILDLKPLNIAAAGSERDVYLHPADNSLLIKIVNGVRRSQADRKRPWYKRFRRDASHRVFIMEAVEYIATTAQQGARGGNVLMARIFGLVLTSKGLGQVVERIVDAHGNLAPTLKEVVARHGFSPELRYRVHEFIMALIDAHVVFNDVSASNIVVGFNAEGREGLYLVDGYGSKQLIPVYSWSKSLNGRRILRRYDTMTKKLLAASERRR</sequence>
<evidence type="ECO:0000313" key="2">
    <source>
        <dbReference type="Proteomes" id="UP000494214"/>
    </source>
</evidence>
<gene>
    <name evidence="1" type="ORF">LMG26690_02166</name>
</gene>
<dbReference type="EMBL" id="CADIJM010000003">
    <property type="protein sequence ID" value="CAB3692288.1"/>
    <property type="molecule type" value="Genomic_DNA"/>
</dbReference>
<dbReference type="InterPro" id="IPR019647">
    <property type="entry name" value="PhoP_reg_network_YrbL"/>
</dbReference>
<protein>
    <recommendedName>
        <fullName evidence="3">PhoP regulatory network protein YrbL</fullName>
    </recommendedName>
</protein>
<evidence type="ECO:0000313" key="1">
    <source>
        <dbReference type="EMBL" id="CAB3692288.1"/>
    </source>
</evidence>
<accession>A0A6S7AJ91</accession>
<proteinExistence type="predicted"/>
<name>A0A6S7AJ91_9BURK</name>
<keyword evidence="2" id="KW-1185">Reference proteome</keyword>